<proteinExistence type="predicted"/>
<evidence type="ECO:0008006" key="3">
    <source>
        <dbReference type="Google" id="ProtNLM"/>
    </source>
</evidence>
<gene>
    <name evidence="1" type="ORF">H4W80_005004</name>
</gene>
<accession>A0ABR9M1F2</accession>
<reference evidence="1 2" key="1">
    <citation type="submission" date="2020-10" db="EMBL/GenBank/DDBJ databases">
        <title>Sequencing the genomes of 1000 actinobacteria strains.</title>
        <authorList>
            <person name="Klenk H.-P."/>
        </authorList>
    </citation>
    <scope>NUCLEOTIDE SEQUENCE [LARGE SCALE GENOMIC DNA]</scope>
    <source>
        <strain evidence="1 2">DSM 43173</strain>
    </source>
</reference>
<keyword evidence="2" id="KW-1185">Reference proteome</keyword>
<evidence type="ECO:0000313" key="2">
    <source>
        <dbReference type="Proteomes" id="UP000633509"/>
    </source>
</evidence>
<sequence>MASTTEGADHCFLLSWPTLAVLAVLAVGRLQSANGGPQQGDMLAELDHHRLCLCQLVGAHVSPPADVGQPA</sequence>
<dbReference type="RefSeq" id="WP_192787264.1">
    <property type="nucleotide sequence ID" value="NZ_JADBEK010000001.1"/>
</dbReference>
<dbReference type="EMBL" id="JADBEK010000001">
    <property type="protein sequence ID" value="MBE1586746.1"/>
    <property type="molecule type" value="Genomic_DNA"/>
</dbReference>
<organism evidence="1 2">
    <name type="scientific">Nonomuraea angiospora</name>
    <dbReference type="NCBI Taxonomy" id="46172"/>
    <lineage>
        <taxon>Bacteria</taxon>
        <taxon>Bacillati</taxon>
        <taxon>Actinomycetota</taxon>
        <taxon>Actinomycetes</taxon>
        <taxon>Streptosporangiales</taxon>
        <taxon>Streptosporangiaceae</taxon>
        <taxon>Nonomuraea</taxon>
    </lineage>
</organism>
<protein>
    <recommendedName>
        <fullName evidence="3">Secreted protein</fullName>
    </recommendedName>
</protein>
<evidence type="ECO:0000313" key="1">
    <source>
        <dbReference type="EMBL" id="MBE1586746.1"/>
    </source>
</evidence>
<comment type="caution">
    <text evidence="1">The sequence shown here is derived from an EMBL/GenBank/DDBJ whole genome shotgun (WGS) entry which is preliminary data.</text>
</comment>
<name>A0ABR9M1F2_9ACTN</name>
<dbReference type="Proteomes" id="UP000633509">
    <property type="component" value="Unassembled WGS sequence"/>
</dbReference>